<evidence type="ECO:0000256" key="2">
    <source>
        <dbReference type="ARBA" id="ARBA00023125"/>
    </source>
</evidence>
<feature type="domain" description="BTB" evidence="6">
    <location>
        <begin position="41"/>
        <end position="107"/>
    </location>
</feature>
<dbReference type="FunFam" id="1.10.10.60:FF:000019">
    <property type="entry name" value="Ligand-dependent corepressor isoform 1"/>
    <property type="match status" value="1"/>
</dbReference>
<dbReference type="InterPro" id="IPR007889">
    <property type="entry name" value="HTH_Psq"/>
</dbReference>
<dbReference type="SUPFAM" id="SSF46689">
    <property type="entry name" value="Homeodomain-like"/>
    <property type="match status" value="1"/>
</dbReference>
<dbReference type="Pfam" id="PF05225">
    <property type="entry name" value="HTH_psq"/>
    <property type="match status" value="1"/>
</dbReference>
<dbReference type="PROSITE" id="PS50097">
    <property type="entry name" value="BTB"/>
    <property type="match status" value="1"/>
</dbReference>
<accession>A0A5E4MSV2</accession>
<feature type="region of interest" description="Disordered" evidence="5">
    <location>
        <begin position="494"/>
        <end position="589"/>
    </location>
</feature>
<evidence type="ECO:0000259" key="7">
    <source>
        <dbReference type="PROSITE" id="PS50960"/>
    </source>
</evidence>
<protein>
    <submittedName>
        <fullName evidence="8">BTB/POZ domain,DNA binding HTH domain, Psq-type,Homeobox domain-like,SKP1/BTB/POZ domain,Winged helix</fullName>
    </submittedName>
</protein>
<organism evidence="8 9">
    <name type="scientific">Cinara cedri</name>
    <dbReference type="NCBI Taxonomy" id="506608"/>
    <lineage>
        <taxon>Eukaryota</taxon>
        <taxon>Metazoa</taxon>
        <taxon>Ecdysozoa</taxon>
        <taxon>Arthropoda</taxon>
        <taxon>Hexapoda</taxon>
        <taxon>Insecta</taxon>
        <taxon>Pterygota</taxon>
        <taxon>Neoptera</taxon>
        <taxon>Paraneoptera</taxon>
        <taxon>Hemiptera</taxon>
        <taxon>Sternorrhyncha</taxon>
        <taxon>Aphidomorpha</taxon>
        <taxon>Aphidoidea</taxon>
        <taxon>Aphididae</taxon>
        <taxon>Lachninae</taxon>
        <taxon>Cinara</taxon>
    </lineage>
</organism>
<dbReference type="CDD" id="cd18315">
    <property type="entry name" value="BTB_POZ_BAB-like"/>
    <property type="match status" value="1"/>
</dbReference>
<dbReference type="PROSITE" id="PS50960">
    <property type="entry name" value="HTH_PSQ"/>
    <property type="match status" value="1"/>
</dbReference>
<dbReference type="SUPFAM" id="SSF54695">
    <property type="entry name" value="POZ domain"/>
    <property type="match status" value="1"/>
</dbReference>
<feature type="compositionally biased region" description="Polar residues" evidence="5">
    <location>
        <begin position="175"/>
        <end position="198"/>
    </location>
</feature>
<dbReference type="PANTHER" id="PTHR23110">
    <property type="entry name" value="BTB DOMAIN TRANSCRIPTION FACTOR"/>
    <property type="match status" value="1"/>
</dbReference>
<comment type="subcellular location">
    <subcellularLocation>
        <location evidence="1 4">Nucleus</location>
    </subcellularLocation>
</comment>
<dbReference type="EMBL" id="CABPRJ010001426">
    <property type="protein sequence ID" value="VVC35352.1"/>
    <property type="molecule type" value="Genomic_DNA"/>
</dbReference>
<feature type="compositionally biased region" description="Basic and acidic residues" evidence="5">
    <location>
        <begin position="496"/>
        <end position="515"/>
    </location>
</feature>
<dbReference type="GO" id="GO:0006357">
    <property type="term" value="P:regulation of transcription by RNA polymerase II"/>
    <property type="evidence" value="ECO:0007669"/>
    <property type="project" value="TreeGrafter"/>
</dbReference>
<name>A0A5E4MSV2_9HEMI</name>
<evidence type="ECO:0000313" key="9">
    <source>
        <dbReference type="Proteomes" id="UP000325440"/>
    </source>
</evidence>
<dbReference type="OrthoDB" id="10261408at2759"/>
<dbReference type="PANTHER" id="PTHR23110:SF82">
    <property type="entry name" value="PROTEIN TRAMTRACK, ALPHA ISOFORM"/>
    <property type="match status" value="1"/>
</dbReference>
<evidence type="ECO:0000259" key="6">
    <source>
        <dbReference type="PROSITE" id="PS50097"/>
    </source>
</evidence>
<keyword evidence="9" id="KW-1185">Reference proteome</keyword>
<dbReference type="InterPro" id="IPR009057">
    <property type="entry name" value="Homeodomain-like_sf"/>
</dbReference>
<feature type="domain" description="HTH psq-type" evidence="7">
    <location>
        <begin position="378"/>
        <end position="429"/>
    </location>
</feature>
<dbReference type="Gene3D" id="3.30.710.10">
    <property type="entry name" value="Potassium Channel Kv1.1, Chain A"/>
    <property type="match status" value="1"/>
</dbReference>
<keyword evidence="8" id="KW-0371">Homeobox</keyword>
<dbReference type="AlphaFoldDB" id="A0A5E4MSV2"/>
<keyword evidence="2 4" id="KW-0238">DNA-binding</keyword>
<evidence type="ECO:0000256" key="1">
    <source>
        <dbReference type="ARBA" id="ARBA00004123"/>
    </source>
</evidence>
<evidence type="ECO:0000256" key="5">
    <source>
        <dbReference type="SAM" id="MobiDB-lite"/>
    </source>
</evidence>
<dbReference type="Proteomes" id="UP000325440">
    <property type="component" value="Unassembled WGS sequence"/>
</dbReference>
<evidence type="ECO:0000313" key="8">
    <source>
        <dbReference type="EMBL" id="VVC35352.1"/>
    </source>
</evidence>
<dbReference type="InterPro" id="IPR011333">
    <property type="entry name" value="SKP1/BTB/POZ_sf"/>
</dbReference>
<dbReference type="InterPro" id="IPR051095">
    <property type="entry name" value="Dros_DevTransReg"/>
</dbReference>
<dbReference type="Gene3D" id="1.10.10.60">
    <property type="entry name" value="Homeodomain-like"/>
    <property type="match status" value="1"/>
</dbReference>
<gene>
    <name evidence="8" type="ORF">CINCED_3A002762</name>
</gene>
<dbReference type="Pfam" id="PF00651">
    <property type="entry name" value="BTB"/>
    <property type="match status" value="1"/>
</dbReference>
<feature type="DNA-binding region" description="H-T-H motif" evidence="4">
    <location>
        <begin position="405"/>
        <end position="425"/>
    </location>
</feature>
<sequence>MTNNHLNTISGQDQQYCLRWNNHQTNLTNVFVQLFQSEEFTDTTLFCEGGPPVKCHKMVLAACSSYFQSVFAEVPGKHSAVVLKDVGHAEMKAILDYMYKGEVNIAHDQLAALLKVAEMLKVKGLVQDNTSYQPQSAGPAAAAADEDRNIISTSSPNHVSPDGNTSASKDLAVNINNNNEHNDSPPHSTGISQQSPFYNKNYYGKSPPLNEHVRPGRSNVPMWPMPALQLTSPPVTNAMFGGSYDAMVAGHPGMSPLRRKKLSSMLVGRDTRDTPILRTVLKQGQADSSQQLPPIMYDSEAMEHHRPQSNGSEHSSQFSKIKMESYALAYPPDMSMNDDEEMMRMAKINNSSSPQSMYGDSKSGVVTPGIAPYVPSHKPEWKRYKQYTRQDIMSAIDAVRTGMSALQASRKFGVPSRTLYDKVKKLGITTSRPFRRSTVNNGNIGFPYGLTPGTSSVMFAGQMSGAEDESGHSSAMEHATAGFLHHALGLSGVSMKSDHETSNNENSPHSDKMEEGGSPCSPELIKYAGHEEDTRSPPPTDNDDQAQDLSVSRKSESSMQATPTSRVIMAPISQTPSVPMLAAGNDDRD</sequence>
<keyword evidence="3 4" id="KW-0539">Nucleus</keyword>
<dbReference type="SMART" id="SM00225">
    <property type="entry name" value="BTB"/>
    <property type="match status" value="1"/>
</dbReference>
<dbReference type="InterPro" id="IPR000210">
    <property type="entry name" value="BTB/POZ_dom"/>
</dbReference>
<proteinExistence type="predicted"/>
<dbReference type="GO" id="GO:0005634">
    <property type="term" value="C:nucleus"/>
    <property type="evidence" value="ECO:0007669"/>
    <property type="project" value="UniProtKB-SubCell"/>
</dbReference>
<reference evidence="8 9" key="1">
    <citation type="submission" date="2019-08" db="EMBL/GenBank/DDBJ databases">
        <authorList>
            <person name="Alioto T."/>
            <person name="Alioto T."/>
            <person name="Gomez Garrido J."/>
        </authorList>
    </citation>
    <scope>NUCLEOTIDE SEQUENCE [LARGE SCALE GENOMIC DNA]</scope>
</reference>
<evidence type="ECO:0000256" key="3">
    <source>
        <dbReference type="ARBA" id="ARBA00023242"/>
    </source>
</evidence>
<feature type="region of interest" description="Disordered" evidence="5">
    <location>
        <begin position="151"/>
        <end position="170"/>
    </location>
</feature>
<feature type="region of interest" description="Disordered" evidence="5">
    <location>
        <begin position="175"/>
        <end position="215"/>
    </location>
</feature>
<evidence type="ECO:0000256" key="4">
    <source>
        <dbReference type="PROSITE-ProRule" id="PRU00320"/>
    </source>
</evidence>
<dbReference type="GO" id="GO:0003677">
    <property type="term" value="F:DNA binding"/>
    <property type="evidence" value="ECO:0007669"/>
    <property type="project" value="UniProtKB-UniRule"/>
</dbReference>